<dbReference type="CDD" id="cd00198">
    <property type="entry name" value="vWFA"/>
    <property type="match status" value="1"/>
</dbReference>
<dbReference type="Gene3D" id="3.40.50.410">
    <property type="entry name" value="von Willebrand factor, type A domain"/>
    <property type="match status" value="1"/>
</dbReference>
<evidence type="ECO:0000313" key="3">
    <source>
        <dbReference type="Proteomes" id="UP000471082"/>
    </source>
</evidence>
<evidence type="ECO:0000313" key="2">
    <source>
        <dbReference type="EMBL" id="NEL78437.1"/>
    </source>
</evidence>
<accession>A0A6P0E5T7</accession>
<comment type="caution">
    <text evidence="2">The sequence shown here is derived from an EMBL/GenBank/DDBJ whole genome shotgun (WGS) entry which is preliminary data.</text>
</comment>
<feature type="compositionally biased region" description="Low complexity" evidence="1">
    <location>
        <begin position="260"/>
        <end position="271"/>
    </location>
</feature>
<dbReference type="Proteomes" id="UP000471082">
    <property type="component" value="Unassembled WGS sequence"/>
</dbReference>
<reference evidence="2 3" key="1">
    <citation type="submission" date="2019-11" db="EMBL/GenBank/DDBJ databases">
        <title>Genome-resolved metagenomics to study the prevalence of co-infection and intraspecific heterogeneity among plant pathogen metapopulations.</title>
        <authorList>
            <person name="Newberry E."/>
            <person name="Bhandari R."/>
            <person name="Kemble J."/>
            <person name="Sikora E."/>
            <person name="Potnis N."/>
        </authorList>
    </citation>
    <scope>NUCLEOTIDE SEQUENCE [LARGE SCALE GENOMIC DNA]</scope>
    <source>
        <strain evidence="2">Xp_Tom_Tuscaloosa_18b</strain>
    </source>
</reference>
<sequence length="646" mass="68951">MDKNQCRTILRTALTGGALDPKNAVRSAMATLGGMPIALTGLASATGCQVHVVYGASDCGSTDGKVIKLMNLPIPDNKNDIDTLLLMSSLAYGLGYHELGHVSESDFSVLAHLKSVTPLVDSLFGIIEDVRMENAFIGKWPNTRKFLDSLTQSLYLMDRYTHVTAEATPMGALTGYLLYRLYCDYRGDVGTKELALEAYATCESKFSKGFMTRLDAMLPQLDQLSCTADSLTMAKNIAKFIEKAKEEVEQQRRPGQQPSGAADQMGQQGQGVHLPQDGHGASEGSGDSQDQQDAQDDQQGASEGSSSDQGKKGGASKGKSNRPDLGNTGNDEICPGDGAGGGDNTVLAALQSILDPSNTDKRAGERSDAIKDALAQVVNQVAPRSRGELKIDSPAMHVNVSNVTTSINTNANPDCDMGAALAVTSPLRRSFRRNMEAISAAEVSVHRRGRRMSTSHIHRVAVGDSRVFKLVSEEIALDTAVVLGLDASSSMTGSKIKLTCEAVYASAVALEGIEGVTCGAFTFPRNGIILPFGRKAKHVPGHFQLHASGGTPMDDGVYLGIRMLQAQRKPRKVMILTTDGEPNSDRVESTKAAVEYALSLGIEVAVMGTYGARNVCGFENWVDLTDISQLPEVVTQLFGRKLMRAA</sequence>
<proteinExistence type="predicted"/>
<feature type="region of interest" description="Disordered" evidence="1">
    <location>
        <begin position="245"/>
        <end position="340"/>
    </location>
</feature>
<dbReference type="InterPro" id="IPR036465">
    <property type="entry name" value="vWFA_dom_sf"/>
</dbReference>
<evidence type="ECO:0000256" key="1">
    <source>
        <dbReference type="SAM" id="MobiDB-lite"/>
    </source>
</evidence>
<organism evidence="2 3">
    <name type="scientific">Xanthomonas perforans</name>
    <dbReference type="NCBI Taxonomy" id="442694"/>
    <lineage>
        <taxon>Bacteria</taxon>
        <taxon>Pseudomonadati</taxon>
        <taxon>Pseudomonadota</taxon>
        <taxon>Gammaproteobacteria</taxon>
        <taxon>Lysobacterales</taxon>
        <taxon>Lysobacteraceae</taxon>
        <taxon>Xanthomonas</taxon>
    </lineage>
</organism>
<name>A0A6P0E5T7_XANPE</name>
<dbReference type="RefSeq" id="WP_127170444.1">
    <property type="nucleotide sequence ID" value="NZ_JAKHFX010000008.1"/>
</dbReference>
<protein>
    <submittedName>
        <fullName evidence="2">VWA domain-containing protein</fullName>
    </submittedName>
</protein>
<dbReference type="EMBL" id="JAAGYU010000133">
    <property type="protein sequence ID" value="NEL78437.1"/>
    <property type="molecule type" value="Genomic_DNA"/>
</dbReference>
<dbReference type="AlphaFoldDB" id="A0A6P0E5T7"/>
<dbReference type="SUPFAM" id="SSF53300">
    <property type="entry name" value="vWA-like"/>
    <property type="match status" value="1"/>
</dbReference>
<feature type="compositionally biased region" description="Low complexity" evidence="1">
    <location>
        <begin position="282"/>
        <end position="308"/>
    </location>
</feature>
<gene>
    <name evidence="2" type="ORF">G3W61_19665</name>
</gene>